<dbReference type="KEGG" id="cai:Caci_8991"/>
<dbReference type="RefSeq" id="WP_015797528.1">
    <property type="nucleotide sequence ID" value="NC_013131.1"/>
</dbReference>
<dbReference type="EMBL" id="CP001700">
    <property type="protein sequence ID" value="ACU77804.1"/>
    <property type="molecule type" value="Genomic_DNA"/>
</dbReference>
<name>C7Q5J3_CATAD</name>
<evidence type="ECO:0000313" key="1">
    <source>
        <dbReference type="EMBL" id="ACU77804.1"/>
    </source>
</evidence>
<evidence type="ECO:0000313" key="2">
    <source>
        <dbReference type="Proteomes" id="UP000000851"/>
    </source>
</evidence>
<accession>C7Q5J3</accession>
<dbReference type="InParanoid" id="C7Q5J3"/>
<proteinExistence type="predicted"/>
<sequence>MTTDTVFAEDLAVALAALDVDTELVRVAWAEIHAELRTANIYGTLLCRTGSCRTAGIMSRGAIRLYGYAPDLRAVPVGDCGRHEAEEAAQRIAELIEYGRLEVESRATYPEAWAHESPQLWMGYRWKSLDALARM</sequence>
<gene>
    <name evidence="1" type="ordered locus">Caci_8991</name>
</gene>
<protein>
    <submittedName>
        <fullName evidence="1">Uncharacterized protein</fullName>
    </submittedName>
</protein>
<keyword evidence="2" id="KW-1185">Reference proteome</keyword>
<reference evidence="1 2" key="1">
    <citation type="journal article" date="2009" name="Stand. Genomic Sci.">
        <title>Complete genome sequence of Catenulispora acidiphila type strain (ID 139908).</title>
        <authorList>
            <person name="Copeland A."/>
            <person name="Lapidus A."/>
            <person name="Glavina Del Rio T."/>
            <person name="Nolan M."/>
            <person name="Lucas S."/>
            <person name="Chen F."/>
            <person name="Tice H."/>
            <person name="Cheng J.F."/>
            <person name="Bruce D."/>
            <person name="Goodwin L."/>
            <person name="Pitluck S."/>
            <person name="Mikhailova N."/>
            <person name="Pati A."/>
            <person name="Ivanova N."/>
            <person name="Mavromatis K."/>
            <person name="Chen A."/>
            <person name="Palaniappan K."/>
            <person name="Chain P."/>
            <person name="Land M."/>
            <person name="Hauser L."/>
            <person name="Chang Y.J."/>
            <person name="Jeffries C.D."/>
            <person name="Chertkov O."/>
            <person name="Brettin T."/>
            <person name="Detter J.C."/>
            <person name="Han C."/>
            <person name="Ali Z."/>
            <person name="Tindall B.J."/>
            <person name="Goker M."/>
            <person name="Bristow J."/>
            <person name="Eisen J.A."/>
            <person name="Markowitz V."/>
            <person name="Hugenholtz P."/>
            <person name="Kyrpides N.C."/>
            <person name="Klenk H.P."/>
        </authorList>
    </citation>
    <scope>NUCLEOTIDE SEQUENCE [LARGE SCALE GENOMIC DNA]</scope>
    <source>
        <strain evidence="2">DSM 44928 / JCM 14897 / NBRC 102108 / NRRL B-24433 / ID139908</strain>
    </source>
</reference>
<dbReference type="HOGENOM" id="CLU_1882000_0_0_11"/>
<dbReference type="Proteomes" id="UP000000851">
    <property type="component" value="Chromosome"/>
</dbReference>
<dbReference type="AlphaFoldDB" id="C7Q5J3"/>
<organism evidence="1 2">
    <name type="scientific">Catenulispora acidiphila (strain DSM 44928 / JCM 14897 / NBRC 102108 / NRRL B-24433 / ID139908)</name>
    <dbReference type="NCBI Taxonomy" id="479433"/>
    <lineage>
        <taxon>Bacteria</taxon>
        <taxon>Bacillati</taxon>
        <taxon>Actinomycetota</taxon>
        <taxon>Actinomycetes</taxon>
        <taxon>Catenulisporales</taxon>
        <taxon>Catenulisporaceae</taxon>
        <taxon>Catenulispora</taxon>
    </lineage>
</organism>